<keyword evidence="4" id="KW-1185">Reference proteome</keyword>
<feature type="compositionally biased region" description="Basic and acidic residues" evidence="1">
    <location>
        <begin position="382"/>
        <end position="414"/>
    </location>
</feature>
<evidence type="ECO:0000256" key="1">
    <source>
        <dbReference type="SAM" id="MobiDB-lite"/>
    </source>
</evidence>
<gene>
    <name evidence="3" type="ORF">NCLIV_056220</name>
</gene>
<evidence type="ECO:0000313" key="4">
    <source>
        <dbReference type="Proteomes" id="UP000007494"/>
    </source>
</evidence>
<feature type="compositionally biased region" description="Low complexity" evidence="1">
    <location>
        <begin position="566"/>
        <end position="591"/>
    </location>
</feature>
<evidence type="ECO:0000256" key="2">
    <source>
        <dbReference type="SAM" id="SignalP"/>
    </source>
</evidence>
<reference evidence="4" key="1">
    <citation type="journal article" date="2012" name="PLoS Pathog.">
        <title>Comparative genomics of the apicomplexan parasites Toxoplasma gondii and Neospora caninum: Coccidia differing in host range and transmission strategy.</title>
        <authorList>
            <person name="Reid A.J."/>
            <person name="Vermont S.J."/>
            <person name="Cotton J.A."/>
            <person name="Harris D."/>
            <person name="Hill-Cawthorne G.A."/>
            <person name="Konen-Waisman S."/>
            <person name="Latham S.M."/>
            <person name="Mourier T."/>
            <person name="Norton R."/>
            <person name="Quail M.A."/>
            <person name="Sanders M."/>
            <person name="Shanmugam D."/>
            <person name="Sohal A."/>
            <person name="Wasmuth J.D."/>
            <person name="Brunk B."/>
            <person name="Grigg M.E."/>
            <person name="Howard J.C."/>
            <person name="Parkinson J."/>
            <person name="Roos D.S."/>
            <person name="Trees A.J."/>
            <person name="Berriman M."/>
            <person name="Pain A."/>
            <person name="Wastling J.M."/>
        </authorList>
    </citation>
    <scope>NUCLEOTIDE SEQUENCE [LARGE SCALE GENOMIC DNA]</scope>
    <source>
        <strain evidence="4">Liverpool</strain>
    </source>
</reference>
<dbReference type="GeneID" id="13446913"/>
<feature type="region of interest" description="Disordered" evidence="1">
    <location>
        <begin position="554"/>
        <end position="617"/>
    </location>
</feature>
<feature type="compositionally biased region" description="Basic and acidic residues" evidence="1">
    <location>
        <begin position="304"/>
        <end position="318"/>
    </location>
</feature>
<dbReference type="eggNOG" id="ENOG502QYTG">
    <property type="taxonomic scope" value="Eukaryota"/>
</dbReference>
<dbReference type="OMA" id="MECEEKT"/>
<evidence type="ECO:0008006" key="5">
    <source>
        <dbReference type="Google" id="ProtNLM"/>
    </source>
</evidence>
<name>F0VNA2_NEOCL</name>
<dbReference type="RefSeq" id="XP_003885226.1">
    <property type="nucleotide sequence ID" value="XM_003885177.1"/>
</dbReference>
<feature type="compositionally biased region" description="Gly residues" evidence="1">
    <location>
        <begin position="483"/>
        <end position="492"/>
    </location>
</feature>
<protein>
    <recommendedName>
        <fullName evidence="5">DNA polymerase delta subunit 3</fullName>
    </recommendedName>
</protein>
<keyword evidence="2" id="KW-0732">Signal</keyword>
<organism evidence="3 4">
    <name type="scientific">Neospora caninum (strain Liverpool)</name>
    <dbReference type="NCBI Taxonomy" id="572307"/>
    <lineage>
        <taxon>Eukaryota</taxon>
        <taxon>Sar</taxon>
        <taxon>Alveolata</taxon>
        <taxon>Apicomplexa</taxon>
        <taxon>Conoidasida</taxon>
        <taxon>Coccidia</taxon>
        <taxon>Eucoccidiorida</taxon>
        <taxon>Eimeriorina</taxon>
        <taxon>Sarcocystidae</taxon>
        <taxon>Neospora</taxon>
    </lineage>
</organism>
<dbReference type="OrthoDB" id="332083at2759"/>
<dbReference type="EMBL" id="FR823392">
    <property type="protein sequence ID" value="CBZ55198.1"/>
    <property type="molecule type" value="Genomic_DNA"/>
</dbReference>
<feature type="signal peptide" evidence="2">
    <location>
        <begin position="1"/>
        <end position="25"/>
    </location>
</feature>
<dbReference type="Proteomes" id="UP000007494">
    <property type="component" value="Chromosome XI"/>
</dbReference>
<dbReference type="AlphaFoldDB" id="F0VNA2"/>
<evidence type="ECO:0000313" key="3">
    <source>
        <dbReference type="EMBL" id="CBZ55198.1"/>
    </source>
</evidence>
<feature type="chain" id="PRO_5003263109" description="DNA polymerase delta subunit 3" evidence="2">
    <location>
        <begin position="26"/>
        <end position="617"/>
    </location>
</feature>
<dbReference type="VEuPathDB" id="ToxoDB:NCLIV_056220"/>
<dbReference type="InParanoid" id="F0VNA2"/>
<proteinExistence type="predicted"/>
<feature type="compositionally biased region" description="Low complexity" evidence="1">
    <location>
        <begin position="217"/>
        <end position="253"/>
    </location>
</feature>
<accession>F0VNA2</accession>
<sequence length="617" mass="65470">MPNEWAGSAAVTIRLFSAFSALFSAEVTKMGAELDDFFGVMDAMLLDYGAELTAPRLSLEFNIGAALASKLLRLYIRDKVKQRKAAASEKRVRLLLKFAAALGDRPAKKGSASAVLCDLADEPFSAKCPPEPWCLYSVVRLPPASADGLPPPSSTHAQWQEEVRSLLPHFACGSAAASSGSEAVSSVDPSTEQAALYIPPFAAIRQSRLVGRKHRCSGVPSPAGVSAPVPARQPQTPSAAPSSSKTLSSLKAAGNPSVSPAPVLGGAAEKGTPEAASKRKSREEPVEPFQAPKASAAQSAGDRPTGERENKAAREHGGKKTQSPNSLLARFGFGTHQKKTQSETPSPRAETSAGELAAATKTEQRRETGESATGEAREEEMDARSWDRQRKRPLDEGEGPETRAAARAEDENYRARPAKKAKQVSDEEGRMQRGTQSEDGVKACDASAGGLFADGEGEEDREREYSPAGDAQPEDESNSEGAQRGGVLGWGGHGEEERANFRGRGNKAAKPLGVQMECEEKTIVLKEKAVETRTYREGDYLVLQDEDVVKDKEVTVRTLRPSSAPRESGGVSSGSSRASRGASGSEASDSSKTGKRGFGAGGPKKKQGSLMAFFQRK</sequence>
<feature type="region of interest" description="Disordered" evidence="1">
    <location>
        <begin position="214"/>
        <end position="520"/>
    </location>
</feature>